<comment type="caution">
    <text evidence="1">The sequence shown here is derived from an EMBL/GenBank/DDBJ whole genome shotgun (WGS) entry which is preliminary data.</text>
</comment>
<sequence>MESTSYYQPQYQFSNARQQVANPTDSGNKEAAGVVNGSVSLVIELGTVGVTADLKEEACAIMDTMFMEGCEVVSGAVPVCKGGYGFFLEFQFVDPGHVQGPAVIPCEPLLPVVAALASKLPSISSPDLFRPAGQMSPICAPLEVKHQVCSAVDSMNQYLPSGMITFRVIHYVLDYGASTSQAKCPVPLRLHSGWSPVTKGRRMNYLLGEAINGWQRMASGIILHPRKPGLVNIDPPAGWWIGCGIGFSSAIGLMLSAQAAMWNVFVSAVVEVFSLVVRDAVVYAVAG</sequence>
<reference evidence="1" key="1">
    <citation type="submission" date="2023-05" db="EMBL/GenBank/DDBJ databases">
        <title>Nepenthes gracilis genome sequencing.</title>
        <authorList>
            <person name="Fukushima K."/>
        </authorList>
    </citation>
    <scope>NUCLEOTIDE SEQUENCE</scope>
    <source>
        <strain evidence="1">SING2019-196</strain>
    </source>
</reference>
<evidence type="ECO:0000313" key="1">
    <source>
        <dbReference type="EMBL" id="GMH25392.1"/>
    </source>
</evidence>
<dbReference type="EMBL" id="BSYO01000029">
    <property type="protein sequence ID" value="GMH25392.1"/>
    <property type="molecule type" value="Genomic_DNA"/>
</dbReference>
<dbReference type="AlphaFoldDB" id="A0AAD3Y125"/>
<name>A0AAD3Y125_NEPGR</name>
<proteinExistence type="predicted"/>
<dbReference type="Proteomes" id="UP001279734">
    <property type="component" value="Unassembled WGS sequence"/>
</dbReference>
<organism evidence="1 2">
    <name type="scientific">Nepenthes gracilis</name>
    <name type="common">Slender pitcher plant</name>
    <dbReference type="NCBI Taxonomy" id="150966"/>
    <lineage>
        <taxon>Eukaryota</taxon>
        <taxon>Viridiplantae</taxon>
        <taxon>Streptophyta</taxon>
        <taxon>Embryophyta</taxon>
        <taxon>Tracheophyta</taxon>
        <taxon>Spermatophyta</taxon>
        <taxon>Magnoliopsida</taxon>
        <taxon>eudicotyledons</taxon>
        <taxon>Gunneridae</taxon>
        <taxon>Pentapetalae</taxon>
        <taxon>Caryophyllales</taxon>
        <taxon>Nepenthaceae</taxon>
        <taxon>Nepenthes</taxon>
    </lineage>
</organism>
<accession>A0AAD3Y125</accession>
<keyword evidence="2" id="KW-1185">Reference proteome</keyword>
<protein>
    <submittedName>
        <fullName evidence="1">Uncharacterized protein</fullName>
    </submittedName>
</protein>
<evidence type="ECO:0000313" key="2">
    <source>
        <dbReference type="Proteomes" id="UP001279734"/>
    </source>
</evidence>
<gene>
    <name evidence="1" type="ORF">Nepgr_027235</name>
</gene>